<dbReference type="STRING" id="1893.SAMN02787144_1010143"/>
<reference evidence="5 6" key="1">
    <citation type="submission" date="2016-11" db="EMBL/GenBank/DDBJ databases">
        <authorList>
            <person name="Jaros S."/>
            <person name="Januszkiewicz K."/>
            <person name="Wedrychowicz H."/>
        </authorList>
    </citation>
    <scope>NUCLEOTIDE SEQUENCE [LARGE SCALE GENOMIC DNA]</scope>
    <source>
        <strain evidence="5 6">OK807</strain>
    </source>
</reference>
<accession>A0A1K2C930</accession>
<dbReference type="PANTHER" id="PTHR11680:SF35">
    <property type="entry name" value="SERINE HYDROXYMETHYLTRANSFERASE 1"/>
    <property type="match status" value="1"/>
</dbReference>
<dbReference type="InterPro" id="IPR015424">
    <property type="entry name" value="PyrdxlP-dep_Trfase"/>
</dbReference>
<dbReference type="GO" id="GO:0004372">
    <property type="term" value="F:glycine hydroxymethyltransferase activity"/>
    <property type="evidence" value="ECO:0007669"/>
    <property type="project" value="TreeGrafter"/>
</dbReference>
<dbReference type="GO" id="GO:0019264">
    <property type="term" value="P:glycine biosynthetic process from serine"/>
    <property type="evidence" value="ECO:0007669"/>
    <property type="project" value="TreeGrafter"/>
</dbReference>
<dbReference type="SUPFAM" id="SSF53383">
    <property type="entry name" value="PLP-dependent transferases"/>
    <property type="match status" value="1"/>
</dbReference>
<dbReference type="GO" id="GO:0008168">
    <property type="term" value="F:methyltransferase activity"/>
    <property type="evidence" value="ECO:0007669"/>
    <property type="project" value="UniProtKB-KW"/>
</dbReference>
<dbReference type="GO" id="GO:0030170">
    <property type="term" value="F:pyridoxal phosphate binding"/>
    <property type="evidence" value="ECO:0007669"/>
    <property type="project" value="TreeGrafter"/>
</dbReference>
<organism evidence="5 6">
    <name type="scientific">Streptomyces atratus</name>
    <dbReference type="NCBI Taxonomy" id="1893"/>
    <lineage>
        <taxon>Bacteria</taxon>
        <taxon>Bacillati</taxon>
        <taxon>Actinomycetota</taxon>
        <taxon>Actinomycetes</taxon>
        <taxon>Kitasatosporales</taxon>
        <taxon>Streptomycetaceae</taxon>
        <taxon>Streptomyces</taxon>
    </lineage>
</organism>
<dbReference type="GO" id="GO:0032259">
    <property type="term" value="P:methylation"/>
    <property type="evidence" value="ECO:0007669"/>
    <property type="project" value="UniProtKB-KW"/>
</dbReference>
<proteinExistence type="inferred from homology"/>
<dbReference type="OrthoDB" id="9803871at2"/>
<dbReference type="GO" id="GO:0005737">
    <property type="term" value="C:cytoplasm"/>
    <property type="evidence" value="ECO:0007669"/>
    <property type="project" value="TreeGrafter"/>
</dbReference>
<evidence type="ECO:0000313" key="5">
    <source>
        <dbReference type="EMBL" id="SFY07379.1"/>
    </source>
</evidence>
<feature type="domain" description="Serine hydroxymethyltransferase-like" evidence="4">
    <location>
        <begin position="21"/>
        <end position="384"/>
    </location>
</feature>
<dbReference type="PANTHER" id="PTHR11680">
    <property type="entry name" value="SERINE HYDROXYMETHYLTRANSFERASE"/>
    <property type="match status" value="1"/>
</dbReference>
<evidence type="ECO:0000313" key="6">
    <source>
        <dbReference type="Proteomes" id="UP000181909"/>
    </source>
</evidence>
<evidence type="ECO:0000256" key="2">
    <source>
        <dbReference type="ARBA" id="ARBA00006376"/>
    </source>
</evidence>
<dbReference type="InterPro" id="IPR049943">
    <property type="entry name" value="Ser_HO-MeTrfase-like"/>
</dbReference>
<name>A0A1K2C930_STRAR</name>
<dbReference type="InterPro" id="IPR015421">
    <property type="entry name" value="PyrdxlP-dep_Trfase_major"/>
</dbReference>
<dbReference type="Pfam" id="PF00464">
    <property type="entry name" value="SHMT"/>
    <property type="match status" value="1"/>
</dbReference>
<dbReference type="RefSeq" id="WP_143166513.1">
    <property type="nucleotide sequence ID" value="NZ_CP108276.1"/>
</dbReference>
<dbReference type="Gene3D" id="3.40.640.10">
    <property type="entry name" value="Type I PLP-dependent aspartate aminotransferase-like (Major domain)"/>
    <property type="match status" value="1"/>
</dbReference>
<dbReference type="AlphaFoldDB" id="A0A1K2C930"/>
<gene>
    <name evidence="5" type="ORF">SAMN02787144_1010143</name>
</gene>
<keyword evidence="5" id="KW-0808">Transferase</keyword>
<sequence>MTERTGGKTSAGVDPLMLGRAIADADRRAAHALNLVPSENRISPLASVPLGSDFSNRYFFNTAGDPMFWEFRGGEDIAHIEALGAGALRRMASARYCNVRPISGMSAMILTVAALSAPGSTVVSVDQESGGHYATPALLTRLGRRSRLLGCENGRVDTSELADALAPGDVDLVYVDVQNCVRVPDFGTMSDVVRRVSPATRLYVDASHYLGLVLGGLVENPLACGADAFGGSTHKSFPGPHKGVVFTDAEDIDESLRSAQFDLVSSHHFAETLALSLAALEVEHRIGDYARTTNDNARRLAAALADAGFRVHGDSGTGYTDTHQVWVALEGPAAAYALSNRLAEAGIRVNLQSSMPGMPGVHLRLGSNEITFEGAGPQAVEELAAALVTARERPLGPRTVSGIRARFGPPFYTDPEKLRVEAGLCTC</sequence>
<dbReference type="InterPro" id="IPR015422">
    <property type="entry name" value="PyrdxlP-dep_Trfase_small"/>
</dbReference>
<evidence type="ECO:0000259" key="4">
    <source>
        <dbReference type="Pfam" id="PF00464"/>
    </source>
</evidence>
<evidence type="ECO:0000256" key="3">
    <source>
        <dbReference type="ARBA" id="ARBA00022898"/>
    </source>
</evidence>
<dbReference type="EMBL" id="FPJO01000010">
    <property type="protein sequence ID" value="SFY07379.1"/>
    <property type="molecule type" value="Genomic_DNA"/>
</dbReference>
<keyword evidence="5" id="KW-0489">Methyltransferase</keyword>
<comment type="similarity">
    <text evidence="2">Belongs to the SHMT family.</text>
</comment>
<dbReference type="Proteomes" id="UP000181909">
    <property type="component" value="Unassembled WGS sequence"/>
</dbReference>
<keyword evidence="3" id="KW-0663">Pyridoxal phosphate</keyword>
<comment type="cofactor">
    <cofactor evidence="1">
        <name>pyridoxal 5'-phosphate</name>
        <dbReference type="ChEBI" id="CHEBI:597326"/>
    </cofactor>
</comment>
<dbReference type="InterPro" id="IPR039429">
    <property type="entry name" value="SHMT-like_dom"/>
</dbReference>
<evidence type="ECO:0000256" key="1">
    <source>
        <dbReference type="ARBA" id="ARBA00001933"/>
    </source>
</evidence>
<dbReference type="GO" id="GO:0046653">
    <property type="term" value="P:tetrahydrofolate metabolic process"/>
    <property type="evidence" value="ECO:0007669"/>
    <property type="project" value="TreeGrafter"/>
</dbReference>
<dbReference type="Gene3D" id="3.90.1150.10">
    <property type="entry name" value="Aspartate Aminotransferase, domain 1"/>
    <property type="match status" value="1"/>
</dbReference>
<protein>
    <submittedName>
        <fullName evidence="5">Glycine hydroxymethyltransferase</fullName>
    </submittedName>
</protein>